<sequence length="336" mass="36169">MKLTNETKVGLLAIVSIVVLVLGFNFLKGKSLFSKTPVLFAEFSNIGTLEKSNQVKINGLPVGTVYTMVPKDMEVNKIIVEIHLSREVNIPKNSVAFIDGPLVGGAFINITKGDANVYLASGDTISTKLDQGLISDIKAQITPTITRVNETLDSLKLTIGAMNDIFDPNTKNNMRSLIANLAISSGHLQQMLNVQSGMLGKSLSNMNSITGNLAANNDAITSSIRNVEVTTSKLANSNIDGTVAAMQATINELKNTISSFNSSKGTLGLLMNDRGIYDRLDNMTNRLNTVALSAEILFDDIRVHPKRYVNISVFGGKNKGEPLTSPVAKDTLVVKQ</sequence>
<evidence type="ECO:0000313" key="4">
    <source>
        <dbReference type="Proteomes" id="UP000184048"/>
    </source>
</evidence>
<feature type="transmembrane region" description="Helical" evidence="1">
    <location>
        <begin position="9"/>
        <end position="27"/>
    </location>
</feature>
<dbReference type="OrthoDB" id="9769132at2"/>
<dbReference type="InterPro" id="IPR003399">
    <property type="entry name" value="Mce/MlaD"/>
</dbReference>
<evidence type="ECO:0000256" key="1">
    <source>
        <dbReference type="SAM" id="Phobius"/>
    </source>
</evidence>
<gene>
    <name evidence="3" type="ORF">SAMN02745131_01242</name>
</gene>
<name>A0A1M4WWL4_9BACT</name>
<accession>A0A1M4WWL4</accession>
<dbReference type="EMBL" id="FQUU01000004">
    <property type="protein sequence ID" value="SHE85372.1"/>
    <property type="molecule type" value="Genomic_DNA"/>
</dbReference>
<reference evidence="3 4" key="1">
    <citation type="submission" date="2016-11" db="EMBL/GenBank/DDBJ databases">
        <authorList>
            <person name="Jaros S."/>
            <person name="Januszkiewicz K."/>
            <person name="Wedrychowicz H."/>
        </authorList>
    </citation>
    <scope>NUCLEOTIDE SEQUENCE [LARGE SCALE GENOMIC DNA]</scope>
    <source>
        <strain evidence="3 4">DSM 18119</strain>
    </source>
</reference>
<dbReference type="RefSeq" id="WP_072834469.1">
    <property type="nucleotide sequence ID" value="NZ_FQUU01000004.1"/>
</dbReference>
<keyword evidence="4" id="KW-1185">Reference proteome</keyword>
<protein>
    <submittedName>
        <fullName evidence="3">Phospholipid/cholesterol/gamma-HCH transport system substrate-binding protein</fullName>
    </submittedName>
</protein>
<feature type="domain" description="Mce/MlaD" evidence="2">
    <location>
        <begin position="37"/>
        <end position="113"/>
    </location>
</feature>
<proteinExistence type="predicted"/>
<dbReference type="STRING" id="1121884.SAMN02745131_01242"/>
<dbReference type="PANTHER" id="PTHR33371">
    <property type="entry name" value="INTERMEMBRANE PHOSPHOLIPID TRANSPORT SYSTEM BINDING PROTEIN MLAD-RELATED"/>
    <property type="match status" value="1"/>
</dbReference>
<dbReference type="Pfam" id="PF02470">
    <property type="entry name" value="MlaD"/>
    <property type="match status" value="1"/>
</dbReference>
<evidence type="ECO:0000259" key="2">
    <source>
        <dbReference type="Pfam" id="PF02470"/>
    </source>
</evidence>
<dbReference type="Proteomes" id="UP000184048">
    <property type="component" value="Unassembled WGS sequence"/>
</dbReference>
<dbReference type="InterPro" id="IPR052336">
    <property type="entry name" value="MlaD_Phospholipid_Transporter"/>
</dbReference>
<evidence type="ECO:0000313" key="3">
    <source>
        <dbReference type="EMBL" id="SHE85372.1"/>
    </source>
</evidence>
<keyword evidence="1" id="KW-0812">Transmembrane</keyword>
<keyword evidence="1" id="KW-0472">Membrane</keyword>
<dbReference type="PANTHER" id="PTHR33371:SF4">
    <property type="entry name" value="INTERMEMBRANE PHOSPHOLIPID TRANSPORT SYSTEM BINDING PROTEIN MLAD"/>
    <property type="match status" value="1"/>
</dbReference>
<organism evidence="3 4">
    <name type="scientific">Flavisolibacter ginsengisoli DSM 18119</name>
    <dbReference type="NCBI Taxonomy" id="1121884"/>
    <lineage>
        <taxon>Bacteria</taxon>
        <taxon>Pseudomonadati</taxon>
        <taxon>Bacteroidota</taxon>
        <taxon>Chitinophagia</taxon>
        <taxon>Chitinophagales</taxon>
        <taxon>Chitinophagaceae</taxon>
        <taxon>Flavisolibacter</taxon>
    </lineage>
</organism>
<keyword evidence="1" id="KW-1133">Transmembrane helix</keyword>
<dbReference type="AlphaFoldDB" id="A0A1M4WWL4"/>